<dbReference type="InParanoid" id="C5KGA3"/>
<accession>C5KGA3</accession>
<keyword evidence="3" id="KW-1185">Reference proteome</keyword>
<sequence length="128" mass="14397">MCTVRSRIHNNAIEVSLPPLIQNSLENFIRDHLDQLLLDLPRQVGCQPGSPPGSARQSSNYDSSSTEPKKFPLFASPIRSSEPRNARLRVAKKRVIAKRPISRWITSSTTESIRGCFSSSFKKLFQSK</sequence>
<dbReference type="RefSeq" id="XP_002784663.1">
    <property type="nucleotide sequence ID" value="XM_002784617.1"/>
</dbReference>
<evidence type="ECO:0000256" key="1">
    <source>
        <dbReference type="SAM" id="MobiDB-lite"/>
    </source>
</evidence>
<dbReference type="GeneID" id="9063534"/>
<gene>
    <name evidence="2" type="ORF">Pmar_PMAR021057</name>
</gene>
<proteinExistence type="predicted"/>
<evidence type="ECO:0000313" key="3">
    <source>
        <dbReference type="Proteomes" id="UP000007800"/>
    </source>
</evidence>
<dbReference type="EMBL" id="GG672918">
    <property type="protein sequence ID" value="EER16459.1"/>
    <property type="molecule type" value="Genomic_DNA"/>
</dbReference>
<organism evidence="3">
    <name type="scientific">Perkinsus marinus (strain ATCC 50983 / TXsc)</name>
    <dbReference type="NCBI Taxonomy" id="423536"/>
    <lineage>
        <taxon>Eukaryota</taxon>
        <taxon>Sar</taxon>
        <taxon>Alveolata</taxon>
        <taxon>Perkinsozoa</taxon>
        <taxon>Perkinsea</taxon>
        <taxon>Perkinsida</taxon>
        <taxon>Perkinsidae</taxon>
        <taxon>Perkinsus</taxon>
    </lineage>
</organism>
<evidence type="ECO:0000313" key="2">
    <source>
        <dbReference type="EMBL" id="EER16459.1"/>
    </source>
</evidence>
<dbReference type="AlphaFoldDB" id="C5KGA3"/>
<reference evidence="2 3" key="1">
    <citation type="submission" date="2008-07" db="EMBL/GenBank/DDBJ databases">
        <authorList>
            <person name="El-Sayed N."/>
            <person name="Caler E."/>
            <person name="Inman J."/>
            <person name="Amedeo P."/>
            <person name="Hass B."/>
            <person name="Wortman J."/>
        </authorList>
    </citation>
    <scope>NUCLEOTIDE SEQUENCE [LARGE SCALE GENOMIC DNA]</scope>
    <source>
        <strain evidence="3">ATCC 50983 / TXsc</strain>
    </source>
</reference>
<protein>
    <submittedName>
        <fullName evidence="2">Uncharacterized protein</fullName>
    </submittedName>
</protein>
<feature type="compositionally biased region" description="Polar residues" evidence="1">
    <location>
        <begin position="55"/>
        <end position="66"/>
    </location>
</feature>
<dbReference type="Proteomes" id="UP000007800">
    <property type="component" value="Unassembled WGS sequence"/>
</dbReference>
<feature type="region of interest" description="Disordered" evidence="1">
    <location>
        <begin position="44"/>
        <end position="76"/>
    </location>
</feature>
<name>C5KGA3_PERM5</name>